<feature type="region of interest" description="Disordered" evidence="1">
    <location>
        <begin position="1"/>
        <end position="31"/>
    </location>
</feature>
<dbReference type="RefSeq" id="WP_344903454.1">
    <property type="nucleotide sequence ID" value="NZ_BAAAWD010000019.1"/>
</dbReference>
<feature type="transmembrane region" description="Helical" evidence="2">
    <location>
        <begin position="112"/>
        <end position="131"/>
    </location>
</feature>
<gene>
    <name evidence="4" type="ORF">GCM10017559_67280</name>
</gene>
<accession>A0ABP6L5U6</accession>
<protein>
    <recommendedName>
        <fullName evidence="3">SMODS and SLOG-associating 2TM effector domain-containing protein</fullName>
    </recommendedName>
</protein>
<dbReference type="NCBIfam" id="NF033633">
    <property type="entry name" value="SLATT_2"/>
    <property type="match status" value="1"/>
</dbReference>
<keyword evidence="2" id="KW-1133">Transmembrane helix</keyword>
<name>A0ABP6L5U6_9ACTN</name>
<keyword evidence="5" id="KW-1185">Reference proteome</keyword>
<dbReference type="InterPro" id="IPR040688">
    <property type="entry name" value="SLATT_2"/>
</dbReference>
<dbReference type="Pfam" id="PF18183">
    <property type="entry name" value="SLATT_2"/>
    <property type="match status" value="1"/>
</dbReference>
<evidence type="ECO:0000259" key="3">
    <source>
        <dbReference type="Pfam" id="PF18183"/>
    </source>
</evidence>
<dbReference type="EMBL" id="BAAAWD010000019">
    <property type="protein sequence ID" value="GAA3030911.1"/>
    <property type="molecule type" value="Genomic_DNA"/>
</dbReference>
<comment type="caution">
    <text evidence="4">The sequence shown here is derived from an EMBL/GenBank/DDBJ whole genome shotgun (WGS) entry which is preliminary data.</text>
</comment>
<evidence type="ECO:0000313" key="4">
    <source>
        <dbReference type="EMBL" id="GAA3030911.1"/>
    </source>
</evidence>
<keyword evidence="2" id="KW-0472">Membrane</keyword>
<proteinExistence type="predicted"/>
<evidence type="ECO:0000256" key="2">
    <source>
        <dbReference type="SAM" id="Phobius"/>
    </source>
</evidence>
<feature type="domain" description="SMODS and SLOG-associating 2TM effector" evidence="3">
    <location>
        <begin position="32"/>
        <end position="210"/>
    </location>
</feature>
<feature type="transmembrane region" description="Helical" evidence="2">
    <location>
        <begin position="84"/>
        <end position="106"/>
    </location>
</feature>
<dbReference type="Proteomes" id="UP001499930">
    <property type="component" value="Unassembled WGS sequence"/>
</dbReference>
<evidence type="ECO:0000256" key="1">
    <source>
        <dbReference type="SAM" id="MobiDB-lite"/>
    </source>
</evidence>
<reference evidence="5" key="1">
    <citation type="journal article" date="2019" name="Int. J. Syst. Evol. Microbiol.">
        <title>The Global Catalogue of Microorganisms (GCM) 10K type strain sequencing project: providing services to taxonomists for standard genome sequencing and annotation.</title>
        <authorList>
            <consortium name="The Broad Institute Genomics Platform"/>
            <consortium name="The Broad Institute Genome Sequencing Center for Infectious Disease"/>
            <person name="Wu L."/>
            <person name="Ma J."/>
        </authorList>
    </citation>
    <scope>NUCLEOTIDE SEQUENCE [LARGE SCALE GENOMIC DNA]</scope>
    <source>
        <strain evidence="5">JCM 3106</strain>
    </source>
</reference>
<sequence length="217" mass="23572">MSSTAPVPSGGRAPEGSGGSAPGGRRTFRQPDLGVRTFPLVSAEEWRRPEEVLRRMYLEAEERAVEAYTWYMRDRVRKRVSSKVVRGAAIVLAAAGGLQPLASAAGAGGGLGWGYVLLASAGVCVAFDHFLGLSSRWMRNMVCAQEIRSRLHDFQLDWAVLNARDAAGQGPIPVEEYLELLRAFITDLSATITRETGEWVTEFQSGLAQLNPPPGQK</sequence>
<keyword evidence="2" id="KW-0812">Transmembrane</keyword>
<evidence type="ECO:0000313" key="5">
    <source>
        <dbReference type="Proteomes" id="UP001499930"/>
    </source>
</evidence>
<organism evidence="4 5">
    <name type="scientific">Streptosporangium longisporum</name>
    <dbReference type="NCBI Taxonomy" id="46187"/>
    <lineage>
        <taxon>Bacteria</taxon>
        <taxon>Bacillati</taxon>
        <taxon>Actinomycetota</taxon>
        <taxon>Actinomycetes</taxon>
        <taxon>Streptosporangiales</taxon>
        <taxon>Streptosporangiaceae</taxon>
        <taxon>Streptosporangium</taxon>
    </lineage>
</organism>